<keyword evidence="2 4" id="KW-0934">Plastid</keyword>
<proteinExistence type="predicted"/>
<keyword evidence="3" id="KW-0472">Membrane</keyword>
<dbReference type="GeneID" id="26939165"/>
<geneLocation type="plastid" evidence="4"/>
<reference evidence="4" key="1">
    <citation type="submission" date="2015-03" db="EMBL/GenBank/DDBJ databases">
        <title>Plastid genome analysis of the type material of Wildemania schizophylla (Bangiales, Rhodophyta).</title>
        <authorList>
            <person name="Hughey J.R."/>
        </authorList>
    </citation>
    <scope>NUCLEOTIDE SEQUENCE</scope>
</reference>
<evidence type="ECO:0000256" key="2">
    <source>
        <dbReference type="ARBA" id="ARBA00022640"/>
    </source>
</evidence>
<dbReference type="GO" id="GO:0009536">
    <property type="term" value="C:plastid"/>
    <property type="evidence" value="ECO:0007669"/>
    <property type="project" value="UniProtKB-SubCell"/>
</dbReference>
<feature type="transmembrane region" description="Helical" evidence="3">
    <location>
        <begin position="84"/>
        <end position="105"/>
    </location>
</feature>
<name>A0A126G4A1_WILSC</name>
<keyword evidence="3" id="KW-1133">Transmembrane helix</keyword>
<feature type="transmembrane region" description="Helical" evidence="3">
    <location>
        <begin position="160"/>
        <end position="177"/>
    </location>
</feature>
<dbReference type="PANTHER" id="PTHR34214:SF3">
    <property type="entry name" value="PROTEIN CONSERVED IN THE GREEN LINEAGE AND DIATOMS 27, CHLOROPLASTIC"/>
    <property type="match status" value="1"/>
</dbReference>
<comment type="subcellular location">
    <subcellularLocation>
        <location evidence="1">Plastid</location>
    </subcellularLocation>
</comment>
<organism evidence="4">
    <name type="scientific">Wildemania schizophylla</name>
    <name type="common">Red alga</name>
    <name type="synonym">Porphyra schizophylla</name>
    <dbReference type="NCBI Taxonomy" id="1134705"/>
    <lineage>
        <taxon>Eukaryota</taxon>
        <taxon>Rhodophyta</taxon>
        <taxon>Bangiophyceae</taxon>
        <taxon>Bangiales</taxon>
        <taxon>Bangiaceae</taxon>
        <taxon>Wildemania</taxon>
    </lineage>
</organism>
<evidence type="ECO:0000256" key="1">
    <source>
        <dbReference type="ARBA" id="ARBA00004474"/>
    </source>
</evidence>
<evidence type="ECO:0000256" key="3">
    <source>
        <dbReference type="SAM" id="Phobius"/>
    </source>
</evidence>
<keyword evidence="3" id="KW-0812">Transmembrane</keyword>
<feature type="transmembrane region" description="Helical" evidence="3">
    <location>
        <begin position="60"/>
        <end position="78"/>
    </location>
</feature>
<protein>
    <recommendedName>
        <fullName evidence="5">Ycf36</fullName>
    </recommendedName>
</protein>
<sequence>MLITLYYNNLLIEMNAYKTQCPVPNEQQPANEYTSLKNSWFFCWPTLSSKSYNKKITGTLLINCLLISPILLSIFPVTKLPIKFFFSEFITSSVMTGLILIRLYLGWSYVVKRLMSATVFYEESGWYDGQIWVKPSEILLKDRVLGLYEVFPVLNKIKNTLSLLSIIISAPVVLFFYF</sequence>
<evidence type="ECO:0000313" key="4">
    <source>
        <dbReference type="EMBL" id="AKS28416.1"/>
    </source>
</evidence>
<dbReference type="RefSeq" id="YP_009237369.1">
    <property type="nucleotide sequence ID" value="NC_029576.1"/>
</dbReference>
<dbReference type="PANTHER" id="PTHR34214">
    <property type="match status" value="1"/>
</dbReference>
<gene>
    <name evidence="4" type="primary">ycf36</name>
</gene>
<dbReference type="AlphaFoldDB" id="A0A126G4A1"/>
<evidence type="ECO:0008006" key="5">
    <source>
        <dbReference type="Google" id="ProtNLM"/>
    </source>
</evidence>
<dbReference type="Pfam" id="PF06799">
    <property type="entry name" value="CGLD27-like"/>
    <property type="match status" value="1"/>
</dbReference>
<accession>A0A126G4A1</accession>
<dbReference type="EMBL" id="KR020505">
    <property type="protein sequence ID" value="AKS28416.1"/>
    <property type="molecule type" value="Genomic_DNA"/>
</dbReference>
<dbReference type="InterPro" id="IPR009631">
    <property type="entry name" value="CGLD27-like"/>
</dbReference>